<protein>
    <submittedName>
        <fullName evidence="4">Response regulator</fullName>
    </submittedName>
</protein>
<dbReference type="GO" id="GO:0000160">
    <property type="term" value="P:phosphorelay signal transduction system"/>
    <property type="evidence" value="ECO:0007669"/>
    <property type="project" value="InterPro"/>
</dbReference>
<dbReference type="PANTHER" id="PTHR44591">
    <property type="entry name" value="STRESS RESPONSE REGULATOR PROTEIN 1"/>
    <property type="match status" value="1"/>
</dbReference>
<evidence type="ECO:0000313" key="4">
    <source>
        <dbReference type="EMBL" id="AZQ38114.1"/>
    </source>
</evidence>
<dbReference type="InterPro" id="IPR001789">
    <property type="entry name" value="Sig_transdc_resp-reg_receiver"/>
</dbReference>
<gene>
    <name evidence="4" type="ORF">EJ357_35520</name>
</gene>
<evidence type="ECO:0000313" key="5">
    <source>
        <dbReference type="Proteomes" id="UP000280298"/>
    </source>
</evidence>
<dbReference type="SMART" id="SM00448">
    <property type="entry name" value="REC"/>
    <property type="match status" value="1"/>
</dbReference>
<dbReference type="RefSeq" id="WP_126395773.1">
    <property type="nucleotide sequence ID" value="NZ_CP034539.1"/>
</dbReference>
<sequence>MTGTAGFRNGRVRVFIVDDEPALTDVLSVAVEEAGWRAYPAMDGQSALKVARGCALHVVVLDGMLPDLDGHQALRRLRQENPKLPVLTSWPTRGCTHRRARLSWPRWRRGTDRVGRGTVPV</sequence>
<dbReference type="EMBL" id="CP034539">
    <property type="protein sequence ID" value="AZQ38114.1"/>
    <property type="molecule type" value="Genomic_DNA"/>
</dbReference>
<evidence type="ECO:0000256" key="1">
    <source>
        <dbReference type="ARBA" id="ARBA00022553"/>
    </source>
</evidence>
<dbReference type="PANTHER" id="PTHR44591:SF18">
    <property type="entry name" value="REGULATORY PROTEIN"/>
    <property type="match status" value="1"/>
</dbReference>
<evidence type="ECO:0000256" key="2">
    <source>
        <dbReference type="PROSITE-ProRule" id="PRU00169"/>
    </source>
</evidence>
<name>A0A3Q9EWZ9_9ACTN</name>
<feature type="domain" description="Response regulatory" evidence="3">
    <location>
        <begin position="13"/>
        <end position="121"/>
    </location>
</feature>
<dbReference type="Pfam" id="PF00072">
    <property type="entry name" value="Response_reg"/>
    <property type="match status" value="1"/>
</dbReference>
<dbReference type="InterPro" id="IPR050595">
    <property type="entry name" value="Bact_response_regulator"/>
</dbReference>
<accession>A0A3Q9EWZ9</accession>
<dbReference type="Proteomes" id="UP000280298">
    <property type="component" value="Chromosome"/>
</dbReference>
<feature type="modified residue" description="4-aspartylphosphate" evidence="2">
    <location>
        <position position="62"/>
    </location>
</feature>
<keyword evidence="1 2" id="KW-0597">Phosphoprotein</keyword>
<dbReference type="KEGG" id="scya:EJ357_35520"/>
<keyword evidence="5" id="KW-1185">Reference proteome</keyword>
<dbReference type="SUPFAM" id="SSF52172">
    <property type="entry name" value="CheY-like"/>
    <property type="match status" value="1"/>
</dbReference>
<dbReference type="InterPro" id="IPR011006">
    <property type="entry name" value="CheY-like_superfamily"/>
</dbReference>
<dbReference type="OrthoDB" id="4336136at2"/>
<dbReference type="PROSITE" id="PS50110">
    <property type="entry name" value="RESPONSE_REGULATORY"/>
    <property type="match status" value="1"/>
</dbReference>
<dbReference type="AlphaFoldDB" id="A0A3Q9EWZ9"/>
<reference evidence="4 5" key="1">
    <citation type="journal article" date="2019" name="Int. J. Syst. Evol. Microbiol.">
        <title>Streptomyces cyaneochromogenes sp. nov., a blue pigment-producing actinomycete from manganese-contaminated soil.</title>
        <authorList>
            <person name="Tang X."/>
            <person name="Zhao J."/>
            <person name="Li K."/>
            <person name="Chen Z."/>
            <person name="Sun Y."/>
            <person name="Gao J."/>
        </authorList>
    </citation>
    <scope>NUCLEOTIDE SEQUENCE [LARGE SCALE GENOMIC DNA]</scope>
    <source>
        <strain evidence="4 5">MK-45</strain>
    </source>
</reference>
<dbReference type="Gene3D" id="3.40.50.2300">
    <property type="match status" value="1"/>
</dbReference>
<proteinExistence type="predicted"/>
<organism evidence="4 5">
    <name type="scientific">Streptomyces cyaneochromogenes</name>
    <dbReference type="NCBI Taxonomy" id="2496836"/>
    <lineage>
        <taxon>Bacteria</taxon>
        <taxon>Bacillati</taxon>
        <taxon>Actinomycetota</taxon>
        <taxon>Actinomycetes</taxon>
        <taxon>Kitasatosporales</taxon>
        <taxon>Streptomycetaceae</taxon>
        <taxon>Streptomyces</taxon>
    </lineage>
</organism>
<evidence type="ECO:0000259" key="3">
    <source>
        <dbReference type="PROSITE" id="PS50110"/>
    </source>
</evidence>